<comment type="caution">
    <text evidence="1">The sequence shown here is derived from an EMBL/GenBank/DDBJ whole genome shotgun (WGS) entry which is preliminary data.</text>
</comment>
<sequence>MQASRRPSVSDLNLEEILLAMADSDKSQASLPSQFPTGTIKPRPLPTPQPRSRSISTSQPRRNGMPQDTEHYPHSYHTPEEVHYPSGDMPPAMYSMNSPYQPEIYEGETSSYGYQYAGQNVPYYPQEEIYGYGETYPYPAEQAYVEQGYVEPYPEYYQEYAYYTPEQPPMANSEYYYPYEYPVYEQPYGDAYGQQYTQQYYQEEFQPTQELRSISRTSSVSSTRRPLPRLPPKKKKAAPAPRQDIAYQTPPIQASQHLSTLTQKSEVQPYANSHQKSEVQSYMSSPQRSEVQAYANSPQRSEVQSYANSPQQNYEAPQYPSSQFYRPADAGQGFTPLPIGLENETNSASTESQENLAALMADITLHLSESGTSIDTRVKEAHQSSDATSSPSQTMSRSHSAKRNETNPQPANNLMNSHVAPAPDSPAPPPRLSKEAAEMRLKNSPSKALSPIPNNPTARETRSYQPSTSSPLANFSQGLTKVAKAAARTPTNRPVKKAPTRATSSKPQNSIQLVNASRPVTDSGADGFDFDAIDRTVLAMTIASNISLESLVHDYLTPNLRYDWQRIRVIFLWIVENIRYDSQLLPVVRAPSPNVQSSSDEESGDEAGRKSPSNESSDDENGEEYLETPKAVLLRRACRQFGFANLFKAMAESAGLECEVIEGFLKDPNDAAEPSKTPEANHAWICVKIQGYYRFIDCGLSVPNHPYNIHKKLDLFYFLTNPSKLIFTHFPLNRAHQYLRPPIPFSNFVLLPFVTSTYFDFGVRFLDLPEGVLTIHEDQTGELNLSIPEDMKCWAEIEIPDPTGRGVRRLSPLVQCRAREDGRIAKVMLRVKGKSPTALLRFRCGYPQESKQLPYCFSLRLAHTGIKAPEEFVKILPSPAEFFIMDPLNFDLLYNIAYRFHVLPGSTESRHFKLALRSPSMKVHKFVYYPGDQGYIANVTLRERGQWAISYMVHSKEERPSKRDPWINVACYRCI</sequence>
<protein>
    <submittedName>
        <fullName evidence="1">Uncharacterized protein</fullName>
    </submittedName>
</protein>
<name>A0ACC2U4X1_9FUNG</name>
<accession>A0ACC2U4X1</accession>
<reference evidence="1" key="1">
    <citation type="submission" date="2022-04" db="EMBL/GenBank/DDBJ databases">
        <title>Genome of the entomopathogenic fungus Entomophthora muscae.</title>
        <authorList>
            <person name="Elya C."/>
            <person name="Lovett B.R."/>
            <person name="Lee E."/>
            <person name="Macias A.M."/>
            <person name="Hajek A.E."/>
            <person name="De Bivort B.L."/>
            <person name="Kasson M.T."/>
            <person name="De Fine Licht H.H."/>
            <person name="Stajich J.E."/>
        </authorList>
    </citation>
    <scope>NUCLEOTIDE SEQUENCE</scope>
    <source>
        <strain evidence="1">Berkeley</strain>
    </source>
</reference>
<evidence type="ECO:0000313" key="1">
    <source>
        <dbReference type="EMBL" id="KAJ9081964.1"/>
    </source>
</evidence>
<keyword evidence="2" id="KW-1185">Reference proteome</keyword>
<proteinExistence type="predicted"/>
<organism evidence="1 2">
    <name type="scientific">Entomophthora muscae</name>
    <dbReference type="NCBI Taxonomy" id="34485"/>
    <lineage>
        <taxon>Eukaryota</taxon>
        <taxon>Fungi</taxon>
        <taxon>Fungi incertae sedis</taxon>
        <taxon>Zoopagomycota</taxon>
        <taxon>Entomophthoromycotina</taxon>
        <taxon>Entomophthoromycetes</taxon>
        <taxon>Entomophthorales</taxon>
        <taxon>Entomophthoraceae</taxon>
        <taxon>Entomophthora</taxon>
    </lineage>
</organism>
<gene>
    <name evidence="1" type="ORF">DSO57_1009186</name>
</gene>
<dbReference type="Proteomes" id="UP001165960">
    <property type="component" value="Unassembled WGS sequence"/>
</dbReference>
<evidence type="ECO:0000313" key="2">
    <source>
        <dbReference type="Proteomes" id="UP001165960"/>
    </source>
</evidence>
<dbReference type="EMBL" id="QTSX02001449">
    <property type="protein sequence ID" value="KAJ9081964.1"/>
    <property type="molecule type" value="Genomic_DNA"/>
</dbReference>